<gene>
    <name evidence="3" type="ORF">ABIC20_002268</name>
</gene>
<feature type="compositionally biased region" description="Low complexity" evidence="1">
    <location>
        <begin position="60"/>
        <end position="69"/>
    </location>
</feature>
<evidence type="ECO:0000313" key="3">
    <source>
        <dbReference type="EMBL" id="MET3864959.1"/>
    </source>
</evidence>
<sequence length="245" mass="24828">MRLRARGVAGLLLAGPLCLSMMQSVPAAPAGKPAAPAQVTPAQVAPAQVPPAQVPPVPAAPAAAAPATPGQIDPRAASPTPAAGPTLEQPCGTQAARFESAKGFKMVITRAGQVRTTNPLRPLTTEVNEVLQVVIAGKVATAYGPDFTTLRRGGAASGVEAMLGSPIQWEPTLPTFPDPIAIVTEEGTPLAQLTFRACEAPPAVKAPKVPKAEARKKAPRHAAPKAAAAPKTPPGFSMPQGAIAE</sequence>
<name>A0ABV2NEN4_9HYPH</name>
<dbReference type="RefSeq" id="WP_053622314.1">
    <property type="nucleotide sequence ID" value="NZ_CP090579.1"/>
</dbReference>
<feature type="signal peptide" evidence="2">
    <location>
        <begin position="1"/>
        <end position="27"/>
    </location>
</feature>
<accession>A0ABV2NEN4</accession>
<feature type="region of interest" description="Disordered" evidence="1">
    <location>
        <begin position="204"/>
        <end position="245"/>
    </location>
</feature>
<dbReference type="Proteomes" id="UP001549119">
    <property type="component" value="Unassembled WGS sequence"/>
</dbReference>
<feature type="compositionally biased region" description="Pro residues" evidence="1">
    <location>
        <begin position="48"/>
        <end position="59"/>
    </location>
</feature>
<protein>
    <submittedName>
        <fullName evidence="3">Uncharacterized protein</fullName>
    </submittedName>
</protein>
<feature type="region of interest" description="Disordered" evidence="1">
    <location>
        <begin position="46"/>
        <end position="91"/>
    </location>
</feature>
<evidence type="ECO:0000313" key="4">
    <source>
        <dbReference type="Proteomes" id="UP001549119"/>
    </source>
</evidence>
<dbReference type="EMBL" id="JBEPNW010000002">
    <property type="protein sequence ID" value="MET3864959.1"/>
    <property type="molecule type" value="Genomic_DNA"/>
</dbReference>
<comment type="caution">
    <text evidence="3">The sequence shown here is derived from an EMBL/GenBank/DDBJ whole genome shotgun (WGS) entry which is preliminary data.</text>
</comment>
<reference evidence="3 4" key="1">
    <citation type="submission" date="2024-06" db="EMBL/GenBank/DDBJ databases">
        <title>Genomics of switchgrass bacterial isolates.</title>
        <authorList>
            <person name="Shade A."/>
        </authorList>
    </citation>
    <scope>NUCLEOTIDE SEQUENCE [LARGE SCALE GENOMIC DNA]</scope>
    <source>
        <strain evidence="3 4">PvP084</strain>
    </source>
</reference>
<organism evidence="3 4">
    <name type="scientific">Methylobacterium radiotolerans</name>
    <dbReference type="NCBI Taxonomy" id="31998"/>
    <lineage>
        <taxon>Bacteria</taxon>
        <taxon>Pseudomonadati</taxon>
        <taxon>Pseudomonadota</taxon>
        <taxon>Alphaproteobacteria</taxon>
        <taxon>Hyphomicrobiales</taxon>
        <taxon>Methylobacteriaceae</taxon>
        <taxon>Methylobacterium</taxon>
    </lineage>
</organism>
<evidence type="ECO:0000256" key="1">
    <source>
        <dbReference type="SAM" id="MobiDB-lite"/>
    </source>
</evidence>
<keyword evidence="4" id="KW-1185">Reference proteome</keyword>
<proteinExistence type="predicted"/>
<keyword evidence="2" id="KW-0732">Signal</keyword>
<feature type="chain" id="PRO_5045493650" evidence="2">
    <location>
        <begin position="28"/>
        <end position="245"/>
    </location>
</feature>
<evidence type="ECO:0000256" key="2">
    <source>
        <dbReference type="SAM" id="SignalP"/>
    </source>
</evidence>